<protein>
    <submittedName>
        <fullName evidence="3">MBL fold metallo-hydrolase</fullName>
    </submittedName>
</protein>
<dbReference type="SUPFAM" id="SSF56281">
    <property type="entry name" value="Metallo-hydrolase/oxidoreductase"/>
    <property type="match status" value="1"/>
</dbReference>
<dbReference type="PANTHER" id="PTHR42951:SF4">
    <property type="entry name" value="ACYL-COENZYME A THIOESTERASE MBLAC2"/>
    <property type="match status" value="1"/>
</dbReference>
<evidence type="ECO:0000259" key="2">
    <source>
        <dbReference type="SMART" id="SM00849"/>
    </source>
</evidence>
<reference evidence="3" key="1">
    <citation type="submission" date="2022-05" db="EMBL/GenBank/DDBJ databases">
        <authorList>
            <person name="Pankratov T."/>
        </authorList>
    </citation>
    <scope>NUCLEOTIDE SEQUENCE</scope>
    <source>
        <strain evidence="3">BP6-180914</strain>
    </source>
</reference>
<accession>A0AA42CR54</accession>
<evidence type="ECO:0000313" key="4">
    <source>
        <dbReference type="Proteomes" id="UP001165667"/>
    </source>
</evidence>
<dbReference type="AlphaFoldDB" id="A0AA42CR54"/>
<feature type="domain" description="Metallo-beta-lactamase" evidence="2">
    <location>
        <begin position="48"/>
        <end position="221"/>
    </location>
</feature>
<dbReference type="SMART" id="SM00849">
    <property type="entry name" value="Lactamase_B"/>
    <property type="match status" value="1"/>
</dbReference>
<gene>
    <name evidence="3" type="ORF">M8523_29700</name>
</gene>
<dbReference type="EMBL" id="JAMOIM010000040">
    <property type="protein sequence ID" value="MCW6512110.1"/>
    <property type="molecule type" value="Genomic_DNA"/>
</dbReference>
<evidence type="ECO:0000256" key="1">
    <source>
        <dbReference type="ARBA" id="ARBA00005250"/>
    </source>
</evidence>
<dbReference type="InterPro" id="IPR001279">
    <property type="entry name" value="Metallo-B-lactamas"/>
</dbReference>
<proteinExistence type="inferred from homology"/>
<organism evidence="3 4">
    <name type="scientific">Lichenifustis flavocetrariae</name>
    <dbReference type="NCBI Taxonomy" id="2949735"/>
    <lineage>
        <taxon>Bacteria</taxon>
        <taxon>Pseudomonadati</taxon>
        <taxon>Pseudomonadota</taxon>
        <taxon>Alphaproteobacteria</taxon>
        <taxon>Hyphomicrobiales</taxon>
        <taxon>Lichenihabitantaceae</taxon>
        <taxon>Lichenifustis</taxon>
    </lineage>
</organism>
<dbReference type="Gene3D" id="3.60.15.10">
    <property type="entry name" value="Ribonuclease Z/Hydroxyacylglutathione hydrolase-like"/>
    <property type="match status" value="1"/>
</dbReference>
<comment type="caution">
    <text evidence="3">The sequence shown here is derived from an EMBL/GenBank/DDBJ whole genome shotgun (WGS) entry which is preliminary data.</text>
</comment>
<dbReference type="InterPro" id="IPR036866">
    <property type="entry name" value="RibonucZ/Hydroxyglut_hydro"/>
</dbReference>
<sequence length="298" mass="32873">MTQAPLGATMRVLHPARNVMAFYDGRIAGVRAWSEAPNWLVDGAFVLGTCSYAVLDGTDALVYDTHMSIAHATLIRQSLQQAGVRTIRVVLSHWHADHVAGNAAFTDCPIIANGLTAQILDEKKAELESGTPPILPLIGPTETFDTSLDLHVGEVRVALRRFDIHSRDGTVLVLPDAGILLAGDTLEDPITYVTERDRLEHHLVDLDRLSREAFDRILPNHGALSVIESGGYDRGLLDATRRYVEKLLRCKTQPDLARQDLRSFIAEDLAAGRVHYFLAYEAVHRANVDRVLAREGMS</sequence>
<keyword evidence="4" id="KW-1185">Reference proteome</keyword>
<dbReference type="Pfam" id="PF00753">
    <property type="entry name" value="Lactamase_B"/>
    <property type="match status" value="1"/>
</dbReference>
<evidence type="ECO:0000313" key="3">
    <source>
        <dbReference type="EMBL" id="MCW6512110.1"/>
    </source>
</evidence>
<dbReference type="PANTHER" id="PTHR42951">
    <property type="entry name" value="METALLO-BETA-LACTAMASE DOMAIN-CONTAINING"/>
    <property type="match status" value="1"/>
</dbReference>
<comment type="similarity">
    <text evidence="1">Belongs to the metallo-beta-lactamase superfamily. Class-B beta-lactamase family.</text>
</comment>
<name>A0AA42CR54_9HYPH</name>
<dbReference type="InterPro" id="IPR050855">
    <property type="entry name" value="NDM-1-like"/>
</dbReference>
<dbReference type="Proteomes" id="UP001165667">
    <property type="component" value="Unassembled WGS sequence"/>
</dbReference>
<dbReference type="RefSeq" id="WP_282588487.1">
    <property type="nucleotide sequence ID" value="NZ_JAMOIM010000040.1"/>
</dbReference>
<dbReference type="GO" id="GO:0017001">
    <property type="term" value="P:antibiotic catabolic process"/>
    <property type="evidence" value="ECO:0007669"/>
    <property type="project" value="UniProtKB-ARBA"/>
</dbReference>